<organism evidence="1 2">
    <name type="scientific">Raoultella ornithinolytica</name>
    <name type="common">Klebsiella ornithinolytica</name>
    <dbReference type="NCBI Taxonomy" id="54291"/>
    <lineage>
        <taxon>Bacteria</taxon>
        <taxon>Pseudomonadati</taxon>
        <taxon>Pseudomonadota</taxon>
        <taxon>Gammaproteobacteria</taxon>
        <taxon>Enterobacterales</taxon>
        <taxon>Enterobacteriaceae</taxon>
        <taxon>Klebsiella/Raoultella group</taxon>
        <taxon>Raoultella</taxon>
    </lineage>
</organism>
<evidence type="ECO:0000313" key="1">
    <source>
        <dbReference type="EMBL" id="WWC10128.1"/>
    </source>
</evidence>
<dbReference type="Proteomes" id="UP001350972">
    <property type="component" value="Chromosome"/>
</dbReference>
<name>A0ABZ2DPE2_RAOOR</name>
<evidence type="ECO:0000313" key="2">
    <source>
        <dbReference type="Proteomes" id="UP001350972"/>
    </source>
</evidence>
<accession>A0ABZ2DPE2</accession>
<proteinExistence type="predicted"/>
<reference evidence="1 2" key="1">
    <citation type="submission" date="2024-02" db="EMBL/GenBank/DDBJ databases">
        <title>Tn5403 promotes plasmid rearrangements and degradation of the Klebsiella pneumoniae carbapenemase (KPC) transposon Tn4401.</title>
        <authorList>
            <person name="Sheppard A.E."/>
            <person name="Barry K.E."/>
            <person name="Parikh H.I."/>
            <person name="Vegesana K."/>
            <person name="Sebra R."/>
            <person name="George S."/>
            <person name="Sanderson N.D."/>
            <person name="Stoesser N."/>
            <person name="Eyre D.W."/>
            <person name="Crook D.W."/>
            <person name="Walker A.S."/>
            <person name="Mathers A.J."/>
        </authorList>
    </citation>
    <scope>NUCLEOTIDE SEQUENCE [LARGE SCALE GENOMIC DNA]</scope>
    <source>
        <strain evidence="1 2">CAV1921</strain>
    </source>
</reference>
<gene>
    <name evidence="1" type="ORF">LM286_17405</name>
</gene>
<dbReference type="EMBL" id="CP145163">
    <property type="protein sequence ID" value="WWC10128.1"/>
    <property type="molecule type" value="Genomic_DNA"/>
</dbReference>
<keyword evidence="2" id="KW-1185">Reference proteome</keyword>
<dbReference type="RefSeq" id="WP_338481262.1">
    <property type="nucleotide sequence ID" value="NZ_CP145156.1"/>
</dbReference>
<sequence>MAEVPLPTPTKVPVPSTDIRNAVFAGAKLDEEVTGTGEFYTDRLGVKRLTNTGRNNQFNAAQQDRANQFQQFLLSSGYVFLGNYEDGPFQFSARNQYIRYNDQYYRLNATTDVGFTTTGTDSTSFANDVAHFVLMDGDTLRQNLGSGEVGAASVNYIHVFNVPTRPFAYYLANNAGNVMAAIREAAASGESVIFEAGQTYDIAENDIPFAQRTEFNGPDGGYVNFNITNSVGTYGTFDLRTSNSLSGGRFNRFRNIRFRYPNQVTTLTDTITEPVEYPPIFHGGAFESRFECLDVGNAYYAFRLGGIVNGVDSGSSSRVVLDQIIGAPLYIGLSLTQVLDVPVIQNIRWNYNYVAGSTSPYNYDITLKQWMHDKAAAFRFGRIDWATIINLFAYGYYYTNLIQAWGYTGSADRLKFVGCTADHSVYPVYAQNFTNRLDFSLCGFTGDVGSEFSRIAPNICYINNVSDVNAVVSFNECTFNNFSGSVIRTNGTRVELNGGRIWGFGYDSSAALIRNAIELTASTTVKINNTKIDASAGSYTRCVSDGGHGNSELYLSGTAELTGATYESYRWDGGVDGGNKEYISQRVKIEGATTSVNIRGVVSFYRQKYQYPSVSIPVSGTFQAGDEVKNMSPTIQGASGSRYVIKGWLRVTTGSSHVLNTDWVALKQLTGD</sequence>
<protein>
    <submittedName>
        <fullName evidence="1">Uncharacterized protein</fullName>
    </submittedName>
</protein>